<proteinExistence type="predicted"/>
<dbReference type="Proteomes" id="UP001432180">
    <property type="component" value="Chromosome"/>
</dbReference>
<name>A0ABZ0SGM2_9GAMM</name>
<protein>
    <submittedName>
        <fullName evidence="1">Uncharacterized protein</fullName>
    </submittedName>
</protein>
<reference evidence="1 2" key="1">
    <citation type="journal article" date="2023" name="Microorganisms">
        <title>Thiorhodovibrio frisius and Trv. litoralis spp. nov., Two Novel Members from a Clade of Fastidious Purple Sulfur Bacteria That Exhibit Unique Red-Shifted Light-Harvesting Capabilities.</title>
        <authorList>
            <person name="Methner A."/>
            <person name="Kuzyk S.B."/>
            <person name="Petersen J."/>
            <person name="Bauer S."/>
            <person name="Brinkmann H."/>
            <person name="Sichau K."/>
            <person name="Wanner G."/>
            <person name="Wolf J."/>
            <person name="Neumann-Schaal M."/>
            <person name="Henke P."/>
            <person name="Tank M."/>
            <person name="Sproer C."/>
            <person name="Bunk B."/>
            <person name="Overmann J."/>
        </authorList>
    </citation>
    <scope>NUCLEOTIDE SEQUENCE [LARGE SCALE GENOMIC DNA]</scope>
    <source>
        <strain evidence="1 2">DSM 6702</strain>
    </source>
</reference>
<evidence type="ECO:0000313" key="1">
    <source>
        <dbReference type="EMBL" id="WPL19453.1"/>
    </source>
</evidence>
<evidence type="ECO:0000313" key="2">
    <source>
        <dbReference type="Proteomes" id="UP001432180"/>
    </source>
</evidence>
<keyword evidence="2" id="KW-1185">Reference proteome</keyword>
<gene>
    <name evidence="1" type="ORF">Thiowin_04580</name>
</gene>
<accession>A0ABZ0SGM2</accession>
<dbReference type="EMBL" id="CP121472">
    <property type="protein sequence ID" value="WPL19453.1"/>
    <property type="molecule type" value="Genomic_DNA"/>
</dbReference>
<sequence>MEARIHFVGNTMIDTLLANMDRLRISDFTARGLQQAKDELDVLKLPDSERRAYERHQDDLHQQASMFQSSYGVGLLQVRKLGRKLGREEGQDEGRRTERERIARSLLDVIADDTVIAEKLA</sequence>
<organism evidence="1 2">
    <name type="scientific">Thiorhodovibrio winogradskyi</name>
    <dbReference type="NCBI Taxonomy" id="77007"/>
    <lineage>
        <taxon>Bacteria</taxon>
        <taxon>Pseudomonadati</taxon>
        <taxon>Pseudomonadota</taxon>
        <taxon>Gammaproteobacteria</taxon>
        <taxon>Chromatiales</taxon>
        <taxon>Chromatiaceae</taxon>
        <taxon>Thiorhodovibrio</taxon>
    </lineage>
</organism>